<dbReference type="PANTHER" id="PTHR22958">
    <property type="entry name" value="GLYCEROPHOSPHORYL DIESTER PHOSPHODIESTERASE"/>
    <property type="match status" value="1"/>
</dbReference>
<dbReference type="SUPFAM" id="SSF51695">
    <property type="entry name" value="PLC-like phosphodiesterases"/>
    <property type="match status" value="1"/>
</dbReference>
<dbReference type="PROSITE" id="PS51704">
    <property type="entry name" value="GP_PDE"/>
    <property type="match status" value="1"/>
</dbReference>
<keyword evidence="1" id="KW-0677">Repeat</keyword>
<dbReference type="GO" id="GO:0047389">
    <property type="term" value="F:glycerophosphocholine phosphodiesterase activity"/>
    <property type="evidence" value="ECO:0007669"/>
    <property type="project" value="TreeGrafter"/>
</dbReference>
<evidence type="ECO:0000256" key="5">
    <source>
        <dbReference type="SAM" id="MobiDB-lite"/>
    </source>
</evidence>
<dbReference type="InterPro" id="IPR004331">
    <property type="entry name" value="SPX_dom"/>
</dbReference>
<feature type="region of interest" description="Disordered" evidence="5">
    <location>
        <begin position="411"/>
        <end position="435"/>
    </location>
</feature>
<evidence type="ECO:0000313" key="8">
    <source>
        <dbReference type="EMBL" id="RKP25325.1"/>
    </source>
</evidence>
<dbReference type="PROSITE" id="PS50297">
    <property type="entry name" value="ANK_REP_REGION"/>
    <property type="match status" value="4"/>
</dbReference>
<feature type="compositionally biased region" description="Low complexity" evidence="5">
    <location>
        <begin position="1085"/>
        <end position="1100"/>
    </location>
</feature>
<dbReference type="SUPFAM" id="SSF48403">
    <property type="entry name" value="Ankyrin repeat"/>
    <property type="match status" value="1"/>
</dbReference>
<dbReference type="GO" id="GO:0046475">
    <property type="term" value="P:glycerophospholipid catabolic process"/>
    <property type="evidence" value="ECO:0007669"/>
    <property type="project" value="TreeGrafter"/>
</dbReference>
<evidence type="ECO:0000256" key="3">
    <source>
        <dbReference type="ARBA" id="ARBA00023043"/>
    </source>
</evidence>
<gene>
    <name evidence="8" type="ORF">SYNPS1DRAFT_28940</name>
</gene>
<feature type="compositionally biased region" description="Low complexity" evidence="5">
    <location>
        <begin position="747"/>
        <end position="758"/>
    </location>
</feature>
<dbReference type="Pfam" id="PF03009">
    <property type="entry name" value="GDPD"/>
    <property type="match status" value="1"/>
</dbReference>
<reference evidence="9" key="1">
    <citation type="journal article" date="2018" name="Nat. Microbiol.">
        <title>Leveraging single-cell genomics to expand the fungal tree of life.</title>
        <authorList>
            <person name="Ahrendt S.R."/>
            <person name="Quandt C.A."/>
            <person name="Ciobanu D."/>
            <person name="Clum A."/>
            <person name="Salamov A."/>
            <person name="Andreopoulos B."/>
            <person name="Cheng J.F."/>
            <person name="Woyke T."/>
            <person name="Pelin A."/>
            <person name="Henrissat B."/>
            <person name="Reynolds N.K."/>
            <person name="Benny G.L."/>
            <person name="Smith M.E."/>
            <person name="James T.Y."/>
            <person name="Grigoriev I.V."/>
        </authorList>
    </citation>
    <scope>NUCLEOTIDE SEQUENCE [LARGE SCALE GENOMIC DNA]</scope>
    <source>
        <strain evidence="9">Benny S71-1</strain>
    </source>
</reference>
<feature type="region of interest" description="Disordered" evidence="5">
    <location>
        <begin position="1045"/>
        <end position="1108"/>
    </location>
</feature>
<dbReference type="PROSITE" id="PS50007">
    <property type="entry name" value="PIPLC_X_DOMAIN"/>
    <property type="match status" value="1"/>
</dbReference>
<feature type="compositionally biased region" description="Low complexity" evidence="5">
    <location>
        <begin position="1063"/>
        <end position="1073"/>
    </location>
</feature>
<feature type="region of interest" description="Disordered" evidence="5">
    <location>
        <begin position="116"/>
        <end position="141"/>
    </location>
</feature>
<dbReference type="Gene3D" id="1.25.40.20">
    <property type="entry name" value="Ankyrin repeat-containing domain"/>
    <property type="match status" value="3"/>
</dbReference>
<accession>A0A4P9YZE9</accession>
<feature type="compositionally biased region" description="Low complexity" evidence="5">
    <location>
        <begin position="116"/>
        <end position="132"/>
    </location>
</feature>
<proteinExistence type="predicted"/>
<keyword evidence="9" id="KW-1185">Reference proteome</keyword>
<dbReference type="PROSITE" id="PS50088">
    <property type="entry name" value="ANK_REPEAT"/>
    <property type="match status" value="4"/>
</dbReference>
<dbReference type="InterPro" id="IPR057506">
    <property type="entry name" value="C2_GPCPD1"/>
</dbReference>
<feature type="repeat" description="ANK" evidence="4">
    <location>
        <begin position="526"/>
        <end position="550"/>
    </location>
</feature>
<dbReference type="InterPro" id="IPR017946">
    <property type="entry name" value="PLC-like_Pdiesterase_TIM-brl"/>
</dbReference>
<feature type="compositionally biased region" description="Low complexity" evidence="5">
    <location>
        <begin position="417"/>
        <end position="435"/>
    </location>
</feature>
<feature type="region of interest" description="Disordered" evidence="5">
    <location>
        <begin position="743"/>
        <end position="776"/>
    </location>
</feature>
<dbReference type="InterPro" id="IPR036770">
    <property type="entry name" value="Ankyrin_rpt-contain_sf"/>
</dbReference>
<feature type="domain" description="SPX" evidence="6">
    <location>
        <begin position="1"/>
        <end position="195"/>
    </location>
</feature>
<dbReference type="Pfam" id="PF25329">
    <property type="entry name" value="C2_GDE1"/>
    <property type="match status" value="1"/>
</dbReference>
<keyword evidence="3 4" id="KW-0040">ANK repeat</keyword>
<dbReference type="Pfam" id="PF12796">
    <property type="entry name" value="Ank_2"/>
    <property type="match status" value="3"/>
</dbReference>
<feature type="compositionally biased region" description="Basic residues" evidence="5">
    <location>
        <begin position="1"/>
        <end position="11"/>
    </location>
</feature>
<dbReference type="InterPro" id="IPR002110">
    <property type="entry name" value="Ankyrin_rpt"/>
</dbReference>
<evidence type="ECO:0000256" key="4">
    <source>
        <dbReference type="PROSITE-ProRule" id="PRU00023"/>
    </source>
</evidence>
<name>A0A4P9YZE9_9FUNG</name>
<dbReference type="InterPro" id="IPR051578">
    <property type="entry name" value="GDPD"/>
</dbReference>
<dbReference type="InterPro" id="IPR030395">
    <property type="entry name" value="GP_PDE_dom"/>
</dbReference>
<feature type="repeat" description="ANK" evidence="4">
    <location>
        <begin position="603"/>
        <end position="635"/>
    </location>
</feature>
<evidence type="ECO:0000256" key="2">
    <source>
        <dbReference type="ARBA" id="ARBA00022801"/>
    </source>
</evidence>
<keyword evidence="2" id="KW-0378">Hydrolase</keyword>
<protein>
    <submittedName>
        <fullName evidence="8">Glycerophosphoryl diester phosphodiesterase family-domain-containing protein</fullName>
    </submittedName>
</protein>
<dbReference type="SMART" id="SM00248">
    <property type="entry name" value="ANK"/>
    <property type="match status" value="6"/>
</dbReference>
<evidence type="ECO:0000313" key="9">
    <source>
        <dbReference type="Proteomes" id="UP000278143"/>
    </source>
</evidence>
<feature type="repeat" description="ANK" evidence="4">
    <location>
        <begin position="636"/>
        <end position="658"/>
    </location>
</feature>
<dbReference type="PANTHER" id="PTHR22958:SF1">
    <property type="entry name" value="GLYCEROPHOSPHOCHOLINE PHOSPHODIESTERASE GPCPD1"/>
    <property type="match status" value="1"/>
</dbReference>
<evidence type="ECO:0000256" key="1">
    <source>
        <dbReference type="ARBA" id="ARBA00022737"/>
    </source>
</evidence>
<dbReference type="PROSITE" id="PS51382">
    <property type="entry name" value="SPX"/>
    <property type="match status" value="1"/>
</dbReference>
<evidence type="ECO:0000259" key="7">
    <source>
        <dbReference type="PROSITE" id="PS51704"/>
    </source>
</evidence>
<sequence length="1340" mass="146069">MVARPVVHRSRSNTVPGKDGGPSFESADAAVIAFFYALDRELERVNDFFLYKRTELDRRLGILQDKVFRMREAGHGRRISQSSIYYGGGSLDSTPDAQRRISGLFVPLSQGAIAASTTAATTTGAPETSSAGEGDDDMDSEQAEMDESLMAALLETKDRVQKMMRFVELNLRGFDKILKKFDKNLNRQTRSLYMTTRVKQLPFASSNEFRDMLAIVDRLLKTIEYRVAQRDLAARQRRHRMEMKLIEESSLPTTSTAMVTGGTTTMPVGTRSRTARRAANLSTEAYDELLAAVDADDVDTLRSLLDAIKTRIEKEKSAENTERAFSKITTSLLTQACHGTNTRCIGLLVDLGAGVLAKDDVNERTLLHKLALHGGRLPDNPVDASTRRVTSNGAAGAAYFFPCTALSKPRTTPGHISSAASPPSSQGSSGHSTATATATANAVSAGTLDLAAVNDDPTLIELVLDRLPASFITDAPDIFGRRPLHYAALNGFARIASALIHDLHRRHTEGGTRIIDLGADAWCDNEGYTPLFYAVLRGHAETVRVLIDEGGMTNVDVLVDEPSFSSSSGSAKTTMNELQPVASAAAATAGLSGTPIAQYNQHYAHTPLMLAARLGYVDVTRMLVERGANVNFCDGDNETPLHQAARYGFIECARLLLQCRELARMFSDREVAPIQLDIGENYNHWTPLFVAAVEGHADMVQLLLDAGADATLVDYSGWTCYEHAVFRGYFRIADMLRSFAPPLDELPPSTTPSEASTPQLKQDTEPSDDGIDADGQTDLASDVAAVGRAYGHQFLLDQHELVITLGSSDTRQLIEPVELENTLIPLTSMMPGTSVSLVVHATNAVGEPAILDLPLRDEDLEPIIFRCPADAERILVQFDIVPTYRANEEIIGRATAIVSCGAANEANPEDNKSLQNYTVPIIGAQRLEMLGRVRFETMLIRPFKHANMHINARNTYWKSVTTKIIGHRGAGANQAVTGPASLQIGENTVLSFITAASLGAEYIEFDVQLTRDLVPVIYHDWTVTETGLDIPVGKCTLEQFLSVRPRASSSNRRARPPAPPPAAATTTMAAATTMDIHTSLDPGKSMSPSSSSSSSSSSQSEAARTDHGHPNAQLLARMERSMSLVEIRQANQRAKENEHRRMLAKAPPAGKIKGNSFGTIQAPFATLQEALTQVPHGTGFNIEVKYPMLDEAEPDHIRPIDLNVFVDRILDCVYTHAGDRNIVLSSFHPDICRLLSRKQPNFPVFFLTDAGVCPIADYRCVSVQHAVRFAKSADLLGIVTVSDPIVSAPRLVQAIKETGLLLFTYGQKNNDVAAVRIQRHYGVDAVIVDKVMLIRKELQN</sequence>
<dbReference type="Gene3D" id="3.20.20.190">
    <property type="entry name" value="Phosphatidylinositol (PI) phosphodiesterase"/>
    <property type="match status" value="1"/>
</dbReference>
<dbReference type="EMBL" id="KZ989795">
    <property type="protein sequence ID" value="RKP25325.1"/>
    <property type="molecule type" value="Genomic_DNA"/>
</dbReference>
<dbReference type="Pfam" id="PF03105">
    <property type="entry name" value="SPX"/>
    <property type="match status" value="1"/>
</dbReference>
<feature type="repeat" description="ANK" evidence="4">
    <location>
        <begin position="683"/>
        <end position="715"/>
    </location>
</feature>
<feature type="region of interest" description="Disordered" evidence="5">
    <location>
        <begin position="1"/>
        <end position="21"/>
    </location>
</feature>
<organism evidence="8 9">
    <name type="scientific">Syncephalis pseudoplumigaleata</name>
    <dbReference type="NCBI Taxonomy" id="1712513"/>
    <lineage>
        <taxon>Eukaryota</taxon>
        <taxon>Fungi</taxon>
        <taxon>Fungi incertae sedis</taxon>
        <taxon>Zoopagomycota</taxon>
        <taxon>Zoopagomycotina</taxon>
        <taxon>Zoopagomycetes</taxon>
        <taxon>Zoopagales</taxon>
        <taxon>Piptocephalidaceae</taxon>
        <taxon>Syncephalis</taxon>
    </lineage>
</organism>
<evidence type="ECO:0000259" key="6">
    <source>
        <dbReference type="PROSITE" id="PS51382"/>
    </source>
</evidence>
<dbReference type="Proteomes" id="UP000278143">
    <property type="component" value="Unassembled WGS sequence"/>
</dbReference>
<feature type="domain" description="GP-PDE" evidence="7">
    <location>
        <begin position="962"/>
        <end position="1338"/>
    </location>
</feature>
<dbReference type="OrthoDB" id="197419at2759"/>